<reference evidence="2 3" key="1">
    <citation type="submission" date="2019-05" db="EMBL/GenBank/DDBJ databases">
        <title>Another draft genome of Portunus trituberculatus and its Hox gene families provides insights of decapod evolution.</title>
        <authorList>
            <person name="Jeong J.-H."/>
            <person name="Song I."/>
            <person name="Kim S."/>
            <person name="Choi T."/>
            <person name="Kim D."/>
            <person name="Ryu S."/>
            <person name="Kim W."/>
        </authorList>
    </citation>
    <scope>NUCLEOTIDE SEQUENCE [LARGE SCALE GENOMIC DNA]</scope>
    <source>
        <tissue evidence="2">Muscle</tissue>
    </source>
</reference>
<accession>A0A5B7DJG0</accession>
<dbReference type="AlphaFoldDB" id="A0A5B7DJG0"/>
<protein>
    <submittedName>
        <fullName evidence="2">Uncharacterized protein</fullName>
    </submittedName>
</protein>
<dbReference type="Proteomes" id="UP000324222">
    <property type="component" value="Unassembled WGS sequence"/>
</dbReference>
<keyword evidence="3" id="KW-1185">Reference proteome</keyword>
<proteinExistence type="predicted"/>
<feature type="region of interest" description="Disordered" evidence="1">
    <location>
        <begin position="71"/>
        <end position="104"/>
    </location>
</feature>
<name>A0A5B7DJG0_PORTR</name>
<sequence length="144" mass="15950">MVSGYCWEWVDGWIVALSRLPMRLSSRLLALRRASLTTAVVKTLRTHKVNEDNKLTPAMGSPRGVTAGCYINVITRPPPPPDPDTPYTQHRPQPSPHNPCCPAHTPPQRVSAGIVSFVMCRPCNLGREEPPAGKLRGTRRYGTR</sequence>
<dbReference type="EMBL" id="VSRR010000957">
    <property type="protein sequence ID" value="MPC21253.1"/>
    <property type="molecule type" value="Genomic_DNA"/>
</dbReference>
<evidence type="ECO:0000313" key="2">
    <source>
        <dbReference type="EMBL" id="MPC21253.1"/>
    </source>
</evidence>
<evidence type="ECO:0000313" key="3">
    <source>
        <dbReference type="Proteomes" id="UP000324222"/>
    </source>
</evidence>
<comment type="caution">
    <text evidence="2">The sequence shown here is derived from an EMBL/GenBank/DDBJ whole genome shotgun (WGS) entry which is preliminary data.</text>
</comment>
<gene>
    <name evidence="2" type="ORF">E2C01_014231</name>
</gene>
<evidence type="ECO:0000256" key="1">
    <source>
        <dbReference type="SAM" id="MobiDB-lite"/>
    </source>
</evidence>
<organism evidence="2 3">
    <name type="scientific">Portunus trituberculatus</name>
    <name type="common">Swimming crab</name>
    <name type="synonym">Neptunus trituberculatus</name>
    <dbReference type="NCBI Taxonomy" id="210409"/>
    <lineage>
        <taxon>Eukaryota</taxon>
        <taxon>Metazoa</taxon>
        <taxon>Ecdysozoa</taxon>
        <taxon>Arthropoda</taxon>
        <taxon>Crustacea</taxon>
        <taxon>Multicrustacea</taxon>
        <taxon>Malacostraca</taxon>
        <taxon>Eumalacostraca</taxon>
        <taxon>Eucarida</taxon>
        <taxon>Decapoda</taxon>
        <taxon>Pleocyemata</taxon>
        <taxon>Brachyura</taxon>
        <taxon>Eubrachyura</taxon>
        <taxon>Portunoidea</taxon>
        <taxon>Portunidae</taxon>
        <taxon>Portuninae</taxon>
        <taxon>Portunus</taxon>
    </lineage>
</organism>